<proteinExistence type="predicted"/>
<sequence length="100" mass="10527">MARGIISTGFALATLGMENEAHFFPVDFNSGSTISSSSWQSVTSIFPDFNSAIPISASSWCSVNTILTEFNSASSTILASSFHPVNTISASFKSVSTFSS</sequence>
<organism evidence="1">
    <name type="scientific">Salix viminalis</name>
    <name type="common">Common osier</name>
    <name type="synonym">Basket willow</name>
    <dbReference type="NCBI Taxonomy" id="40686"/>
    <lineage>
        <taxon>Eukaryota</taxon>
        <taxon>Viridiplantae</taxon>
        <taxon>Streptophyta</taxon>
        <taxon>Embryophyta</taxon>
        <taxon>Tracheophyta</taxon>
        <taxon>Spermatophyta</taxon>
        <taxon>Magnoliopsida</taxon>
        <taxon>eudicotyledons</taxon>
        <taxon>Gunneridae</taxon>
        <taxon>Pentapetalae</taxon>
        <taxon>rosids</taxon>
        <taxon>fabids</taxon>
        <taxon>Malpighiales</taxon>
        <taxon>Salicaceae</taxon>
        <taxon>Saliceae</taxon>
        <taxon>Salix</taxon>
    </lineage>
</organism>
<dbReference type="EMBL" id="CAADRP010001224">
    <property type="protein sequence ID" value="VFU37160.1"/>
    <property type="molecule type" value="Genomic_DNA"/>
</dbReference>
<protein>
    <submittedName>
        <fullName evidence="1">Uncharacterized protein</fullName>
    </submittedName>
</protein>
<reference evidence="1" key="1">
    <citation type="submission" date="2019-03" db="EMBL/GenBank/DDBJ databases">
        <authorList>
            <person name="Mank J."/>
            <person name="Almeida P."/>
        </authorList>
    </citation>
    <scope>NUCLEOTIDE SEQUENCE</scope>
    <source>
        <strain evidence="1">78183</strain>
    </source>
</reference>
<evidence type="ECO:0000313" key="1">
    <source>
        <dbReference type="EMBL" id="VFU37160.1"/>
    </source>
</evidence>
<gene>
    <name evidence="1" type="ORF">SVIM_LOCUS193798</name>
</gene>
<dbReference type="AlphaFoldDB" id="A0A6N2L8Y0"/>
<accession>A0A6N2L8Y0</accession>
<name>A0A6N2L8Y0_SALVM</name>